<dbReference type="Proteomes" id="UP000655830">
    <property type="component" value="Unassembled WGS sequence"/>
</dbReference>
<evidence type="ECO:0000313" key="1">
    <source>
        <dbReference type="EMBL" id="MBC8580614.1"/>
    </source>
</evidence>
<dbReference type="EMBL" id="JACRSY010000024">
    <property type="protein sequence ID" value="MBC8580614.1"/>
    <property type="molecule type" value="Genomic_DNA"/>
</dbReference>
<dbReference type="Gene3D" id="3.40.50.300">
    <property type="entry name" value="P-loop containing nucleotide triphosphate hydrolases"/>
    <property type="match status" value="1"/>
</dbReference>
<reference evidence="1" key="1">
    <citation type="submission" date="2020-08" db="EMBL/GenBank/DDBJ databases">
        <title>Genome public.</title>
        <authorList>
            <person name="Liu C."/>
            <person name="Sun Q."/>
        </authorList>
    </citation>
    <scope>NUCLEOTIDE SEQUENCE</scope>
    <source>
        <strain evidence="1">NSJ-12</strain>
    </source>
</reference>
<name>A0A926IF37_9FIRM</name>
<dbReference type="AlphaFoldDB" id="A0A926IF37"/>
<gene>
    <name evidence="1" type="ORF">H8718_13910</name>
</gene>
<organism evidence="1 2">
    <name type="scientific">Zhenhengia yiwuensis</name>
    <dbReference type="NCBI Taxonomy" id="2763666"/>
    <lineage>
        <taxon>Bacteria</taxon>
        <taxon>Bacillati</taxon>
        <taxon>Bacillota</taxon>
        <taxon>Clostridia</taxon>
        <taxon>Lachnospirales</taxon>
        <taxon>Lachnospiraceae</taxon>
        <taxon>Zhenhengia</taxon>
    </lineage>
</organism>
<dbReference type="InterPro" id="IPR027417">
    <property type="entry name" value="P-loop_NTPase"/>
</dbReference>
<comment type="caution">
    <text evidence="1">The sequence shown here is derived from an EMBL/GenBank/DDBJ whole genome shotgun (WGS) entry which is preliminary data.</text>
</comment>
<dbReference type="RefSeq" id="WP_177671031.1">
    <property type="nucleotide sequence ID" value="NZ_JACRSY010000024.1"/>
</dbReference>
<dbReference type="Pfam" id="PF13671">
    <property type="entry name" value="AAA_33"/>
    <property type="match status" value="1"/>
</dbReference>
<keyword evidence="2" id="KW-1185">Reference proteome</keyword>
<dbReference type="SUPFAM" id="SSF52540">
    <property type="entry name" value="P-loop containing nucleoside triphosphate hydrolases"/>
    <property type="match status" value="1"/>
</dbReference>
<sequence length="184" mass="21320">MKKRLFLVGSPPASGKTYVSKKLASKLNNPVYLDKDTIIPLSKAAYLAANEPYNRDSEFFNTYLRDPEYIAILDVAFEALEFNDNVIVNAPFTKEFNNQEYIAGLRAKLADMDTELVMVWVYCDLETIHARMIERASDRDTWKLENWDEYVKTKDNSKPTNKDVVVIDNKDEESVERQLQEAFF</sequence>
<evidence type="ECO:0000313" key="2">
    <source>
        <dbReference type="Proteomes" id="UP000655830"/>
    </source>
</evidence>
<protein>
    <submittedName>
        <fullName evidence="1">AAA family ATPase</fullName>
    </submittedName>
</protein>
<accession>A0A926IF37</accession>
<proteinExistence type="predicted"/>